<name>A0ABP4MNP0_9ACTN</name>
<protein>
    <recommendedName>
        <fullName evidence="3">DUF1579 domain-containing protein</fullName>
    </recommendedName>
</protein>
<dbReference type="RefSeq" id="WP_344508647.1">
    <property type="nucleotide sequence ID" value="NZ_BAAAQD010000020.1"/>
</dbReference>
<evidence type="ECO:0008006" key="3">
    <source>
        <dbReference type="Google" id="ProtNLM"/>
    </source>
</evidence>
<dbReference type="Proteomes" id="UP001501470">
    <property type="component" value="Unassembled WGS sequence"/>
</dbReference>
<sequence>MTETKTETKQDAALRRLEKLLGTWEVSGDATGTVTYEWGPGEKFVLQHVDITLNDHHIVGLEVIGRLLPFGAEEPSEEIMSRFYGSDGETYDYVYEVSEDGSTLTIWGGVRDSPAYFQGTFDKTGTKNEGAWVYPGGGGYTSNMTKVK</sequence>
<accession>A0ABP4MNP0</accession>
<dbReference type="EMBL" id="BAAAQD010000020">
    <property type="protein sequence ID" value="GAA1547951.1"/>
    <property type="molecule type" value="Genomic_DNA"/>
</dbReference>
<proteinExistence type="predicted"/>
<keyword evidence="2" id="KW-1185">Reference proteome</keyword>
<evidence type="ECO:0000313" key="2">
    <source>
        <dbReference type="Proteomes" id="UP001501470"/>
    </source>
</evidence>
<reference evidence="2" key="1">
    <citation type="journal article" date="2019" name="Int. J. Syst. Evol. Microbiol.">
        <title>The Global Catalogue of Microorganisms (GCM) 10K type strain sequencing project: providing services to taxonomists for standard genome sequencing and annotation.</title>
        <authorList>
            <consortium name="The Broad Institute Genomics Platform"/>
            <consortium name="The Broad Institute Genome Sequencing Center for Infectious Disease"/>
            <person name="Wu L."/>
            <person name="Ma J."/>
        </authorList>
    </citation>
    <scope>NUCLEOTIDE SEQUENCE [LARGE SCALE GENOMIC DNA]</scope>
    <source>
        <strain evidence="2">JCM 15933</strain>
    </source>
</reference>
<gene>
    <name evidence="1" type="ORF">GCM10009827_080270</name>
</gene>
<comment type="caution">
    <text evidence="1">The sequence shown here is derived from an EMBL/GenBank/DDBJ whole genome shotgun (WGS) entry which is preliminary data.</text>
</comment>
<evidence type="ECO:0000313" key="1">
    <source>
        <dbReference type="EMBL" id="GAA1547951.1"/>
    </source>
</evidence>
<organism evidence="1 2">
    <name type="scientific">Dactylosporangium maewongense</name>
    <dbReference type="NCBI Taxonomy" id="634393"/>
    <lineage>
        <taxon>Bacteria</taxon>
        <taxon>Bacillati</taxon>
        <taxon>Actinomycetota</taxon>
        <taxon>Actinomycetes</taxon>
        <taxon>Micromonosporales</taxon>
        <taxon>Micromonosporaceae</taxon>
        <taxon>Dactylosporangium</taxon>
    </lineage>
</organism>